<evidence type="ECO:0000259" key="1">
    <source>
        <dbReference type="Pfam" id="PF23470"/>
    </source>
</evidence>
<dbReference type="EMBL" id="AP014936">
    <property type="protein sequence ID" value="BAU50325.1"/>
    <property type="molecule type" value="Genomic_DNA"/>
</dbReference>
<dbReference type="PANTHER" id="PTHR40663:SF2">
    <property type="entry name" value="TRANSCRIPTIONAL REGULATOR"/>
    <property type="match status" value="1"/>
</dbReference>
<dbReference type="InterPro" id="IPR057022">
    <property type="entry name" value="PF0610-like_Zn_ribbon_C"/>
</dbReference>
<protein>
    <submittedName>
        <fullName evidence="2">Transcriptional regulator</fullName>
    </submittedName>
</protein>
<evidence type="ECO:0000313" key="3">
    <source>
        <dbReference type="Proteomes" id="UP000218899"/>
    </source>
</evidence>
<name>A0A1C7AFX4_9GAMM</name>
<organism evidence="2 3">
    <name type="scientific">Sulfurifustis variabilis</name>
    <dbReference type="NCBI Taxonomy" id="1675686"/>
    <lineage>
        <taxon>Bacteria</taxon>
        <taxon>Pseudomonadati</taxon>
        <taxon>Pseudomonadota</taxon>
        <taxon>Gammaproteobacteria</taxon>
        <taxon>Acidiferrobacterales</taxon>
        <taxon>Acidiferrobacteraceae</taxon>
        <taxon>Sulfurifustis</taxon>
    </lineage>
</organism>
<dbReference type="Proteomes" id="UP000218899">
    <property type="component" value="Chromosome"/>
</dbReference>
<dbReference type="PANTHER" id="PTHR40663">
    <property type="match status" value="1"/>
</dbReference>
<dbReference type="InterPro" id="IPR038767">
    <property type="entry name" value="PF0610-like"/>
</dbReference>
<dbReference type="InterPro" id="IPR036390">
    <property type="entry name" value="WH_DNA-bd_sf"/>
</dbReference>
<dbReference type="Pfam" id="PF23470">
    <property type="entry name" value="Zn_ribbon_PF0610"/>
    <property type="match status" value="1"/>
</dbReference>
<dbReference type="SUPFAM" id="SSF46785">
    <property type="entry name" value="Winged helix' DNA-binding domain"/>
    <property type="match status" value="1"/>
</dbReference>
<dbReference type="RefSeq" id="WP_197703288.1">
    <property type="nucleotide sequence ID" value="NZ_AP014936.1"/>
</dbReference>
<sequence>MFRRDLIALLRDARSVHDLARELDARPAEIEEDLVHLLRSLRRGTEYRAVVVPARCRRCGFTFRDDRLSKPGKCPRCRHTWIAAPLVRIEPAGDRSG</sequence>
<accession>A0A1C7AFX4</accession>
<dbReference type="KEGG" id="sva:SVA_3791"/>
<gene>
    <name evidence="2" type="ORF">SVA_3791</name>
</gene>
<reference evidence="2 3" key="1">
    <citation type="submission" date="2015-08" db="EMBL/GenBank/DDBJ databases">
        <title>Complete genome sequence of Sulfurifustis variabilis.</title>
        <authorList>
            <person name="Miura A."/>
            <person name="Kojima H."/>
            <person name="Fukui M."/>
        </authorList>
    </citation>
    <scope>NUCLEOTIDE SEQUENCE [LARGE SCALE GENOMIC DNA]</scope>
    <source>
        <strain evidence="3">skN76</strain>
    </source>
</reference>
<feature type="domain" description="PF0610-like rubredoxin-like zinc beta-ribbon C-terminal" evidence="1">
    <location>
        <begin position="53"/>
        <end position="90"/>
    </location>
</feature>
<keyword evidence="3" id="KW-1185">Reference proteome</keyword>
<dbReference type="AlphaFoldDB" id="A0A1C7AFX4"/>
<proteinExistence type="predicted"/>
<evidence type="ECO:0000313" key="2">
    <source>
        <dbReference type="EMBL" id="BAU50325.1"/>
    </source>
</evidence>